<dbReference type="PANTHER" id="PTHR37984">
    <property type="entry name" value="PROTEIN CBG26694"/>
    <property type="match status" value="1"/>
</dbReference>
<evidence type="ECO:0000256" key="1">
    <source>
        <dbReference type="ARBA" id="ARBA00023268"/>
    </source>
</evidence>
<accession>A0A151QSX1</accession>
<name>A0A151QSX1_CAJCA</name>
<dbReference type="Gene3D" id="1.10.340.70">
    <property type="match status" value="1"/>
</dbReference>
<dbReference type="InterPro" id="IPR043128">
    <property type="entry name" value="Rev_trsase/Diguanyl_cyclase"/>
</dbReference>
<dbReference type="Gramene" id="C.cajan_42883.t">
    <property type="protein sequence ID" value="C.cajan_42883.t"/>
    <property type="gene ID" value="C.cajan_42883"/>
</dbReference>
<keyword evidence="1" id="KW-0511">Multifunctional enzyme</keyword>
<feature type="domain" description="Integrase zinc-binding" evidence="5">
    <location>
        <begin position="457"/>
        <end position="513"/>
    </location>
</feature>
<evidence type="ECO:0000313" key="7">
    <source>
        <dbReference type="Proteomes" id="UP000075243"/>
    </source>
</evidence>
<evidence type="ECO:0000259" key="5">
    <source>
        <dbReference type="Pfam" id="PF17921"/>
    </source>
</evidence>
<dbReference type="Pfam" id="PF17919">
    <property type="entry name" value="RT_RNaseH_2"/>
    <property type="match status" value="1"/>
</dbReference>
<dbReference type="PANTHER" id="PTHR37984:SF5">
    <property type="entry name" value="PROTEIN NYNRIN-LIKE"/>
    <property type="match status" value="1"/>
</dbReference>
<dbReference type="Pfam" id="PF17921">
    <property type="entry name" value="Integrase_H2C2"/>
    <property type="match status" value="1"/>
</dbReference>
<organism evidence="6 7">
    <name type="scientific">Cajanus cajan</name>
    <name type="common">Pigeon pea</name>
    <name type="synonym">Cajanus indicus</name>
    <dbReference type="NCBI Taxonomy" id="3821"/>
    <lineage>
        <taxon>Eukaryota</taxon>
        <taxon>Viridiplantae</taxon>
        <taxon>Streptophyta</taxon>
        <taxon>Embryophyta</taxon>
        <taxon>Tracheophyta</taxon>
        <taxon>Spermatophyta</taxon>
        <taxon>Magnoliopsida</taxon>
        <taxon>eudicotyledons</taxon>
        <taxon>Gunneridae</taxon>
        <taxon>Pentapetalae</taxon>
        <taxon>rosids</taxon>
        <taxon>fabids</taxon>
        <taxon>Fabales</taxon>
        <taxon>Fabaceae</taxon>
        <taxon>Papilionoideae</taxon>
        <taxon>50 kb inversion clade</taxon>
        <taxon>NPAAA clade</taxon>
        <taxon>indigoferoid/millettioid clade</taxon>
        <taxon>Phaseoleae</taxon>
        <taxon>Cajanus</taxon>
    </lineage>
</organism>
<evidence type="ECO:0000259" key="3">
    <source>
        <dbReference type="Pfam" id="PF03732"/>
    </source>
</evidence>
<evidence type="ECO:0000256" key="2">
    <source>
        <dbReference type="SAM" id="MobiDB-lite"/>
    </source>
</evidence>
<dbReference type="Proteomes" id="UP000075243">
    <property type="component" value="Unassembled WGS sequence"/>
</dbReference>
<dbReference type="GO" id="GO:0003824">
    <property type="term" value="F:catalytic activity"/>
    <property type="evidence" value="ECO:0007669"/>
    <property type="project" value="UniProtKB-KW"/>
</dbReference>
<dbReference type="Pfam" id="PF08284">
    <property type="entry name" value="RVP_2"/>
    <property type="match status" value="1"/>
</dbReference>
<protein>
    <submittedName>
        <fullName evidence="6">Retrotransposable element Tf2</fullName>
    </submittedName>
</protein>
<dbReference type="SUPFAM" id="SSF56672">
    <property type="entry name" value="DNA/RNA polymerases"/>
    <property type="match status" value="1"/>
</dbReference>
<proteinExistence type="predicted"/>
<dbReference type="InterPro" id="IPR041577">
    <property type="entry name" value="RT_RNaseH_2"/>
</dbReference>
<dbReference type="Gene3D" id="3.30.70.270">
    <property type="match status" value="1"/>
</dbReference>
<reference evidence="6" key="1">
    <citation type="journal article" date="2012" name="Nat. Biotechnol.">
        <title>Draft genome sequence of pigeonpea (Cajanus cajan), an orphan legume crop of resource-poor farmers.</title>
        <authorList>
            <person name="Varshney R.K."/>
            <person name="Chen W."/>
            <person name="Li Y."/>
            <person name="Bharti A.K."/>
            <person name="Saxena R.K."/>
            <person name="Schlueter J.A."/>
            <person name="Donoghue M.T."/>
            <person name="Azam S."/>
            <person name="Fan G."/>
            <person name="Whaley A.M."/>
            <person name="Farmer A.D."/>
            <person name="Sheridan J."/>
            <person name="Iwata A."/>
            <person name="Tuteja R."/>
            <person name="Penmetsa R.V."/>
            <person name="Wu W."/>
            <person name="Upadhyaya H.D."/>
            <person name="Yang S.P."/>
            <person name="Shah T."/>
            <person name="Saxena K.B."/>
            <person name="Michael T."/>
            <person name="McCombie W.R."/>
            <person name="Yang B."/>
            <person name="Zhang G."/>
            <person name="Yang H."/>
            <person name="Wang J."/>
            <person name="Spillane C."/>
            <person name="Cook D.R."/>
            <person name="May G.D."/>
            <person name="Xu X."/>
            <person name="Jackson S.A."/>
        </authorList>
    </citation>
    <scope>NUCLEOTIDE SEQUENCE [LARGE SCALE GENOMIC DNA]</scope>
</reference>
<evidence type="ECO:0000313" key="6">
    <source>
        <dbReference type="EMBL" id="KYP33417.1"/>
    </source>
</evidence>
<dbReference type="InterPro" id="IPR005162">
    <property type="entry name" value="Retrotrans_gag_dom"/>
</dbReference>
<sequence>MLVGEAEHWWRGTHHMLTTRGIAIDLECFRRVFLEKYFPESVRHAKEAEFMRLHQGGMTVSEYAMRFEHLARFYSQAISEAWKCRKFAEGLKHELKRVVVPMAITEFPALVEKAKVVERLEGGNHVTRAAEGPAGSKKGGNQRKPYDRPQQQQGGPVIRGGRQGGGAALRCYRCAGPHLVRDCPHTEQRGDRPTTAGRAFALTGAEASTSSDLVKGKGKAAGKDVIFLFDSRASHSFIFYACAVVLGVPVCELGLRLLVSTPASASVVAVFSKIDLRSGYHQIRVKEGDIPKTAFRTRFIEGFSKIVAPLTQLTRKEQPFIWTDACERSFDELKRRLTTSPVLVLPDSGEPFDVYCDASHQGLEKSIHMSSLMVKELELVEKFKDLNLCVELAQDHISCGAITITSEFLRQVGLKQLQDVELVKLLGLLGTEKAVGFESGEDGILKFKGKICLSQDAELRRAVLEEGHKSRLRIQPGMTKMYQDLKKTFWWSGMKREIAEYGAACLTCQKAKVEHQKPSGLMQQMEIPEWK</sequence>
<dbReference type="EMBL" id="KQ484892">
    <property type="protein sequence ID" value="KYP33417.1"/>
    <property type="molecule type" value="Genomic_DNA"/>
</dbReference>
<keyword evidence="7" id="KW-1185">Reference proteome</keyword>
<feature type="domain" description="Reverse transcriptase/retrotransposon-derived protein RNase H-like" evidence="4">
    <location>
        <begin position="322"/>
        <end position="363"/>
    </location>
</feature>
<dbReference type="Pfam" id="PF03732">
    <property type="entry name" value="Retrotrans_gag"/>
    <property type="match status" value="1"/>
</dbReference>
<dbReference type="InterPro" id="IPR050951">
    <property type="entry name" value="Retrovirus_Pol_polyprotein"/>
</dbReference>
<feature type="domain" description="Retrotransposon gag" evidence="3">
    <location>
        <begin position="2"/>
        <end position="92"/>
    </location>
</feature>
<dbReference type="AlphaFoldDB" id="A0A151QSX1"/>
<evidence type="ECO:0000259" key="4">
    <source>
        <dbReference type="Pfam" id="PF17919"/>
    </source>
</evidence>
<dbReference type="OMA" id="ENAKAMW"/>
<dbReference type="InterPro" id="IPR041588">
    <property type="entry name" value="Integrase_H2C2"/>
</dbReference>
<gene>
    <name evidence="6" type="ORF">KK1_045722</name>
</gene>
<dbReference type="InterPro" id="IPR043502">
    <property type="entry name" value="DNA/RNA_pol_sf"/>
</dbReference>
<feature type="region of interest" description="Disordered" evidence="2">
    <location>
        <begin position="124"/>
        <end position="162"/>
    </location>
</feature>